<keyword evidence="2" id="KW-1185">Reference proteome</keyword>
<evidence type="ECO:0000313" key="2">
    <source>
        <dbReference type="Proteomes" id="UP001499984"/>
    </source>
</evidence>
<protein>
    <submittedName>
        <fullName evidence="1">Uncharacterized protein</fullName>
    </submittedName>
</protein>
<proteinExistence type="predicted"/>
<gene>
    <name evidence="1" type="ORF">GCM10022233_31520</name>
</gene>
<organism evidence="1 2">
    <name type="scientific">Streptomyces shaanxiensis</name>
    <dbReference type="NCBI Taxonomy" id="653357"/>
    <lineage>
        <taxon>Bacteria</taxon>
        <taxon>Bacillati</taxon>
        <taxon>Actinomycetota</taxon>
        <taxon>Actinomycetes</taxon>
        <taxon>Kitasatosporales</taxon>
        <taxon>Streptomycetaceae</taxon>
        <taxon>Streptomyces</taxon>
    </lineage>
</organism>
<accession>A0ABP7V0X4</accession>
<reference evidence="2" key="1">
    <citation type="journal article" date="2019" name="Int. J. Syst. Evol. Microbiol.">
        <title>The Global Catalogue of Microorganisms (GCM) 10K type strain sequencing project: providing services to taxonomists for standard genome sequencing and annotation.</title>
        <authorList>
            <consortium name="The Broad Institute Genomics Platform"/>
            <consortium name="The Broad Institute Genome Sequencing Center for Infectious Disease"/>
            <person name="Wu L."/>
            <person name="Ma J."/>
        </authorList>
    </citation>
    <scope>NUCLEOTIDE SEQUENCE [LARGE SCALE GENOMIC DNA]</scope>
    <source>
        <strain evidence="2">JCM 16925</strain>
    </source>
</reference>
<evidence type="ECO:0000313" key="1">
    <source>
        <dbReference type="EMBL" id="GAA4056985.1"/>
    </source>
</evidence>
<dbReference type="EMBL" id="BAAAZY010000010">
    <property type="protein sequence ID" value="GAA4056985.1"/>
    <property type="molecule type" value="Genomic_DNA"/>
</dbReference>
<dbReference type="Proteomes" id="UP001499984">
    <property type="component" value="Unassembled WGS sequence"/>
</dbReference>
<sequence length="103" mass="10544">MGGTEVGRDEGARSAAAVATSALVPRMPPGSADAARPTAARNLRRRSLAWAELLRLPALFTVPDDALAGAAATAARPNSSFVCLFVAGLAPLGQRFGRQVSVT</sequence>
<comment type="caution">
    <text evidence="1">The sequence shown here is derived from an EMBL/GenBank/DDBJ whole genome shotgun (WGS) entry which is preliminary data.</text>
</comment>
<name>A0ABP7V0X4_9ACTN</name>